<evidence type="ECO:0000313" key="1">
    <source>
        <dbReference type="EMBL" id="KAJ3049597.1"/>
    </source>
</evidence>
<evidence type="ECO:0000313" key="2">
    <source>
        <dbReference type="Proteomes" id="UP001212841"/>
    </source>
</evidence>
<sequence length="220" mass="24755">MVSTETNPIPVNFAKEKDFFIQCLHTRDLTKSLQSFDAAIQAALTEYPGAANAIHMFWGVQENRGYLRALHYRSLVLAQTRPLPRSGCRSPQNRSPESPGQPRCHFTWLFITGDMVNLERLLIQYKASHMTAHAWAHALYAFVCYQNRTLSAAARDATLAAAVKVNKNVKRWLVEEKMVDISDLPEHGPANGDPQALCYVMDGLTAWRAVPGALEWLRSM</sequence>
<protein>
    <submittedName>
        <fullName evidence="1">Uncharacterized protein</fullName>
    </submittedName>
</protein>
<dbReference type="AlphaFoldDB" id="A0AAD5SC11"/>
<dbReference type="Proteomes" id="UP001212841">
    <property type="component" value="Unassembled WGS sequence"/>
</dbReference>
<comment type="caution">
    <text evidence="1">The sequence shown here is derived from an EMBL/GenBank/DDBJ whole genome shotgun (WGS) entry which is preliminary data.</text>
</comment>
<organism evidence="1 2">
    <name type="scientific">Rhizophlyctis rosea</name>
    <dbReference type="NCBI Taxonomy" id="64517"/>
    <lineage>
        <taxon>Eukaryota</taxon>
        <taxon>Fungi</taxon>
        <taxon>Fungi incertae sedis</taxon>
        <taxon>Chytridiomycota</taxon>
        <taxon>Chytridiomycota incertae sedis</taxon>
        <taxon>Chytridiomycetes</taxon>
        <taxon>Rhizophlyctidales</taxon>
        <taxon>Rhizophlyctidaceae</taxon>
        <taxon>Rhizophlyctis</taxon>
    </lineage>
</organism>
<dbReference type="EMBL" id="JADGJD010000622">
    <property type="protein sequence ID" value="KAJ3049597.1"/>
    <property type="molecule type" value="Genomic_DNA"/>
</dbReference>
<proteinExistence type="predicted"/>
<name>A0AAD5SC11_9FUNG</name>
<keyword evidence="2" id="KW-1185">Reference proteome</keyword>
<gene>
    <name evidence="1" type="ORF">HK097_009432</name>
</gene>
<accession>A0AAD5SC11</accession>
<reference evidence="1" key="1">
    <citation type="submission" date="2020-05" db="EMBL/GenBank/DDBJ databases">
        <title>Phylogenomic resolution of chytrid fungi.</title>
        <authorList>
            <person name="Stajich J.E."/>
            <person name="Amses K."/>
            <person name="Simmons R."/>
            <person name="Seto K."/>
            <person name="Myers J."/>
            <person name="Bonds A."/>
            <person name="Quandt C.A."/>
            <person name="Barry K."/>
            <person name="Liu P."/>
            <person name="Grigoriev I."/>
            <person name="Longcore J.E."/>
            <person name="James T.Y."/>
        </authorList>
    </citation>
    <scope>NUCLEOTIDE SEQUENCE</scope>
    <source>
        <strain evidence="1">JEL0318</strain>
    </source>
</reference>